<dbReference type="InterPro" id="IPR009057">
    <property type="entry name" value="Homeodomain-like_sf"/>
</dbReference>
<dbReference type="Gene3D" id="1.10.357.10">
    <property type="entry name" value="Tetracycline Repressor, domain 2"/>
    <property type="match status" value="1"/>
</dbReference>
<sequence length="216" mass="24924">MPRTKSPQKTINKILYIASKLFSQKGFEQVKMQDIIDKLTTLGFTKGAIYHHFKNKEDILQAILAQYEEQIESIWRIQRSQINARDKLKNIMLAHIAHTFAHKSLIRSSLKILNSPYALANRMQIAHNNLSPIIESIIEQGNIDGSLSVAYPKPASQMLAWAVYVWLDNAFYPLSQSEYTHKIRHLRIMFEGVGLSVIDEEVSSEFLRLWREIIAD</sequence>
<protein>
    <submittedName>
        <fullName evidence="4">TetR/AcrR family transcriptional regulator</fullName>
    </submittedName>
</protein>
<dbReference type="InterPro" id="IPR001647">
    <property type="entry name" value="HTH_TetR"/>
</dbReference>
<dbReference type="Proteomes" id="UP000029733">
    <property type="component" value="Unassembled WGS sequence"/>
</dbReference>
<evidence type="ECO:0000313" key="5">
    <source>
        <dbReference type="Proteomes" id="UP000029733"/>
    </source>
</evidence>
<evidence type="ECO:0000256" key="2">
    <source>
        <dbReference type="PROSITE-ProRule" id="PRU00335"/>
    </source>
</evidence>
<keyword evidence="1 2" id="KW-0238">DNA-binding</keyword>
<dbReference type="PROSITE" id="PS50977">
    <property type="entry name" value="HTH_TETR_2"/>
    <property type="match status" value="1"/>
</dbReference>
<dbReference type="STRING" id="1677920.LS71_01545"/>
<name>A0A4U8TD64_9HELI</name>
<dbReference type="PANTHER" id="PTHR43479">
    <property type="entry name" value="ACREF/ENVCD OPERON REPRESSOR-RELATED"/>
    <property type="match status" value="1"/>
</dbReference>
<dbReference type="EMBL" id="JRPR02000001">
    <property type="protein sequence ID" value="TLD97218.1"/>
    <property type="molecule type" value="Genomic_DNA"/>
</dbReference>
<dbReference type="AlphaFoldDB" id="A0A4U8TD64"/>
<dbReference type="SUPFAM" id="SSF46689">
    <property type="entry name" value="Homeodomain-like"/>
    <property type="match status" value="1"/>
</dbReference>
<comment type="caution">
    <text evidence="4">The sequence shown here is derived from an EMBL/GenBank/DDBJ whole genome shotgun (WGS) entry which is preliminary data.</text>
</comment>
<organism evidence="4 5">
    <name type="scientific">Helicobacter jaachi</name>
    <dbReference type="NCBI Taxonomy" id="1677920"/>
    <lineage>
        <taxon>Bacteria</taxon>
        <taxon>Pseudomonadati</taxon>
        <taxon>Campylobacterota</taxon>
        <taxon>Epsilonproteobacteria</taxon>
        <taxon>Campylobacterales</taxon>
        <taxon>Helicobacteraceae</taxon>
        <taxon>Helicobacter</taxon>
    </lineage>
</organism>
<dbReference type="OrthoDB" id="9793734at2"/>
<dbReference type="PANTHER" id="PTHR43479:SF11">
    <property type="entry name" value="ACREF_ENVCD OPERON REPRESSOR-RELATED"/>
    <property type="match status" value="1"/>
</dbReference>
<accession>A0A4U8TD64</accession>
<gene>
    <name evidence="4" type="ORF">LS71_000175</name>
</gene>
<dbReference type="RefSeq" id="WP_034352673.1">
    <property type="nucleotide sequence ID" value="NZ_JRPR02000001.1"/>
</dbReference>
<evidence type="ECO:0000256" key="1">
    <source>
        <dbReference type="ARBA" id="ARBA00023125"/>
    </source>
</evidence>
<evidence type="ECO:0000313" key="4">
    <source>
        <dbReference type="EMBL" id="TLD97218.1"/>
    </source>
</evidence>
<feature type="DNA-binding region" description="H-T-H motif" evidence="2">
    <location>
        <begin position="34"/>
        <end position="53"/>
    </location>
</feature>
<reference evidence="4 5" key="1">
    <citation type="journal article" date="2014" name="Genome Announc.">
        <title>Draft genome sequences of eight enterohepatic helicobacter species isolated from both laboratory and wild rodents.</title>
        <authorList>
            <person name="Sheh A."/>
            <person name="Shen Z."/>
            <person name="Fox J.G."/>
        </authorList>
    </citation>
    <scope>NUCLEOTIDE SEQUENCE [LARGE SCALE GENOMIC DNA]</scope>
    <source>
        <strain evidence="4 5">MIT 09-6949</strain>
    </source>
</reference>
<keyword evidence="5" id="KW-1185">Reference proteome</keyword>
<proteinExistence type="predicted"/>
<feature type="domain" description="HTH tetR-type" evidence="3">
    <location>
        <begin position="8"/>
        <end position="71"/>
    </location>
</feature>
<dbReference type="InterPro" id="IPR050624">
    <property type="entry name" value="HTH-type_Tx_Regulator"/>
</dbReference>
<dbReference type="Pfam" id="PF00440">
    <property type="entry name" value="TetR_N"/>
    <property type="match status" value="1"/>
</dbReference>
<dbReference type="GO" id="GO:0003677">
    <property type="term" value="F:DNA binding"/>
    <property type="evidence" value="ECO:0007669"/>
    <property type="project" value="UniProtKB-UniRule"/>
</dbReference>
<evidence type="ECO:0000259" key="3">
    <source>
        <dbReference type="PROSITE" id="PS50977"/>
    </source>
</evidence>